<protein>
    <recommendedName>
        <fullName evidence="1">Glycoside hydrolase family 19 catalytic domain-containing protein</fullName>
    </recommendedName>
</protein>
<dbReference type="Gene3D" id="1.10.530.10">
    <property type="match status" value="1"/>
</dbReference>
<dbReference type="PANTHER" id="PTHR47836">
    <property type="entry name" value="PROTEIN CBG09520-RELATED"/>
    <property type="match status" value="1"/>
</dbReference>
<dbReference type="GO" id="GO:0004568">
    <property type="term" value="F:chitinase activity"/>
    <property type="evidence" value="ECO:0007669"/>
    <property type="project" value="InterPro"/>
</dbReference>
<dbReference type="InterPro" id="IPR023346">
    <property type="entry name" value="Lysozyme-like_dom_sf"/>
</dbReference>
<dbReference type="Proteomes" id="UP001196413">
    <property type="component" value="Unassembled WGS sequence"/>
</dbReference>
<proteinExistence type="predicted"/>
<keyword evidence="3" id="KW-1185">Reference proteome</keyword>
<gene>
    <name evidence="2" type="ORF">KIN20_001862</name>
</gene>
<dbReference type="PANTHER" id="PTHR47836:SF2">
    <property type="entry name" value="GLYCOSIDE HYDROLASE FAMILY 19 CATALYTIC DOMAIN-CONTAINING PROTEIN"/>
    <property type="match status" value="1"/>
</dbReference>
<evidence type="ECO:0000313" key="3">
    <source>
        <dbReference type="Proteomes" id="UP001196413"/>
    </source>
</evidence>
<reference evidence="2" key="1">
    <citation type="submission" date="2021-06" db="EMBL/GenBank/DDBJ databases">
        <title>Parelaphostrongylus tenuis whole genome reference sequence.</title>
        <authorList>
            <person name="Garwood T.J."/>
            <person name="Larsen P.A."/>
            <person name="Fountain-Jones N.M."/>
            <person name="Garbe J.R."/>
            <person name="Macchietto M.G."/>
            <person name="Kania S.A."/>
            <person name="Gerhold R.W."/>
            <person name="Richards J.E."/>
            <person name="Wolf T.M."/>
        </authorList>
    </citation>
    <scope>NUCLEOTIDE SEQUENCE</scope>
    <source>
        <strain evidence="2">MNPRO001-30</strain>
        <tissue evidence="2">Meninges</tissue>
    </source>
</reference>
<dbReference type="Gene3D" id="3.30.20.10">
    <property type="entry name" value="Endochitinase, domain 2"/>
    <property type="match status" value="1"/>
</dbReference>
<dbReference type="InterPro" id="IPR000726">
    <property type="entry name" value="Glyco_hydro_19_cat"/>
</dbReference>
<evidence type="ECO:0000313" key="2">
    <source>
        <dbReference type="EMBL" id="KAJ1346934.1"/>
    </source>
</evidence>
<sequence length="459" mass="51211">MLWDRTLTALQLISGIIELTSSYRTYKSDSIISGSHGIGLDVLPRSKCPHAVKYGSGPPSSCAMPSDPNELPPSPLEKWFTKAIFEDLFPFANIGWGPHPCSPYSYEAFVIAARYFPKFGSSSPNKIYNKTENTRRDLAAFFAHIIQETGENNASLFRGNRSTKEANDCFYRGGLYNWFEGGPVSAFLDPNSPGFQPSDGNKCRAAGRYCSESAQVDYFYPCSKDRTGDFFKGCYFGRGAIQISYNYNYGQLMNFLKSKNIHVDLLSEPNLIMTKTNPPLAFLASLWFYMTPQPPKPAMHDIVMGTWKSGEKNAAAGYTGPIFGPTSLIINNECSGEDKQDPGGPGESRRIKAFKWFCSYFGVPAGDDKLLSCKDMPVKFGSFHYNYSYQPDWSTMWKKQPCDCAPAAYGGLIPYYDPDYYPKDFVLLNKENKLKCVTSIYANPSMYGLTNATAPCLAY</sequence>
<dbReference type="EMBL" id="JAHQIW010000241">
    <property type="protein sequence ID" value="KAJ1346934.1"/>
    <property type="molecule type" value="Genomic_DNA"/>
</dbReference>
<dbReference type="Pfam" id="PF00182">
    <property type="entry name" value="Glyco_hydro_19"/>
    <property type="match status" value="1"/>
</dbReference>
<dbReference type="AlphaFoldDB" id="A0AAD5MMR4"/>
<dbReference type="GO" id="GO:0016998">
    <property type="term" value="P:cell wall macromolecule catabolic process"/>
    <property type="evidence" value="ECO:0007669"/>
    <property type="project" value="InterPro"/>
</dbReference>
<dbReference type="GO" id="GO:0006032">
    <property type="term" value="P:chitin catabolic process"/>
    <property type="evidence" value="ECO:0007669"/>
    <property type="project" value="InterPro"/>
</dbReference>
<evidence type="ECO:0000259" key="1">
    <source>
        <dbReference type="Pfam" id="PF00182"/>
    </source>
</evidence>
<feature type="domain" description="Glycoside hydrolase family 19 catalytic" evidence="1">
    <location>
        <begin position="205"/>
        <end position="368"/>
    </location>
</feature>
<dbReference type="CDD" id="cd00325">
    <property type="entry name" value="chitinase_GH19"/>
    <property type="match status" value="1"/>
</dbReference>
<name>A0AAD5MMR4_PARTN</name>
<accession>A0AAD5MMR4</accession>
<dbReference type="SUPFAM" id="SSF53955">
    <property type="entry name" value="Lysozyme-like"/>
    <property type="match status" value="1"/>
</dbReference>
<organism evidence="2 3">
    <name type="scientific">Parelaphostrongylus tenuis</name>
    <name type="common">Meningeal worm</name>
    <dbReference type="NCBI Taxonomy" id="148309"/>
    <lineage>
        <taxon>Eukaryota</taxon>
        <taxon>Metazoa</taxon>
        <taxon>Ecdysozoa</taxon>
        <taxon>Nematoda</taxon>
        <taxon>Chromadorea</taxon>
        <taxon>Rhabditida</taxon>
        <taxon>Rhabditina</taxon>
        <taxon>Rhabditomorpha</taxon>
        <taxon>Strongyloidea</taxon>
        <taxon>Metastrongylidae</taxon>
        <taxon>Parelaphostrongylus</taxon>
    </lineage>
</organism>
<comment type="caution">
    <text evidence="2">The sequence shown here is derived from an EMBL/GenBank/DDBJ whole genome shotgun (WGS) entry which is preliminary data.</text>
</comment>